<dbReference type="GO" id="GO:0015562">
    <property type="term" value="F:efflux transmembrane transporter activity"/>
    <property type="evidence" value="ECO:0007669"/>
    <property type="project" value="TreeGrafter"/>
</dbReference>
<dbReference type="SUPFAM" id="SSF47090">
    <property type="entry name" value="PGBD-like"/>
    <property type="match status" value="1"/>
</dbReference>
<accession>A0A2Z4IZQ9</accession>
<evidence type="ECO:0000256" key="1">
    <source>
        <dbReference type="SAM" id="MobiDB-lite"/>
    </source>
</evidence>
<evidence type="ECO:0000259" key="2">
    <source>
        <dbReference type="Pfam" id="PF01471"/>
    </source>
</evidence>
<feature type="compositionally biased region" description="Low complexity" evidence="1">
    <location>
        <begin position="344"/>
        <end position="360"/>
    </location>
</feature>
<evidence type="ECO:0000313" key="3">
    <source>
        <dbReference type="EMBL" id="AWW38375.1"/>
    </source>
</evidence>
<dbReference type="InterPro" id="IPR036365">
    <property type="entry name" value="PGBD-like_sf"/>
</dbReference>
<protein>
    <submittedName>
        <fullName evidence="3">Tat pathway signal protein</fullName>
    </submittedName>
</protein>
<evidence type="ECO:0000313" key="4">
    <source>
        <dbReference type="Proteomes" id="UP000249616"/>
    </source>
</evidence>
<dbReference type="Proteomes" id="UP000249616">
    <property type="component" value="Chromosome"/>
</dbReference>
<organism evidence="3 4">
    <name type="scientific">Streptomyces cadmiisoli</name>
    <dbReference type="NCBI Taxonomy" id="2184053"/>
    <lineage>
        <taxon>Bacteria</taxon>
        <taxon>Bacillati</taxon>
        <taxon>Actinomycetota</taxon>
        <taxon>Actinomycetes</taxon>
        <taxon>Kitasatosporales</taxon>
        <taxon>Streptomycetaceae</taxon>
        <taxon>Streptomyces</taxon>
        <taxon>Streptomyces aurantiacus group</taxon>
    </lineage>
</organism>
<dbReference type="InterPro" id="IPR036366">
    <property type="entry name" value="PGBDSf"/>
</dbReference>
<dbReference type="EMBL" id="CP030073">
    <property type="protein sequence ID" value="AWW38375.1"/>
    <property type="molecule type" value="Genomic_DNA"/>
</dbReference>
<dbReference type="Gene3D" id="1.10.101.10">
    <property type="entry name" value="PGBD-like superfamily/PGBD"/>
    <property type="match status" value="1"/>
</dbReference>
<keyword evidence="4" id="KW-1185">Reference proteome</keyword>
<gene>
    <name evidence="3" type="ORF">DN051_18345</name>
</gene>
<dbReference type="PANTHER" id="PTHR30469">
    <property type="entry name" value="MULTIDRUG RESISTANCE PROTEIN MDTA"/>
    <property type="match status" value="1"/>
</dbReference>
<reference evidence="3 4" key="1">
    <citation type="journal article" date="2019" name="Int. J. Syst. Evol. Microbiol.">
        <title>Streptomyces cadmiisoli sp. nov., a novel actinomycete isolated from cadmium-contaminated soil.</title>
        <authorList>
            <person name="Li K."/>
            <person name="Tang X."/>
            <person name="Zhao J."/>
            <person name="Guo Y."/>
            <person name="Tang Y."/>
            <person name="Gao J."/>
        </authorList>
    </citation>
    <scope>NUCLEOTIDE SEQUENCE [LARGE SCALE GENOMIC DNA]</scope>
    <source>
        <strain evidence="3 4">ZFG47</strain>
    </source>
</reference>
<dbReference type="KEGG" id="scad:DN051_18345"/>
<feature type="domain" description="Peptidoglycan binding-like" evidence="2">
    <location>
        <begin position="141"/>
        <end position="176"/>
    </location>
</feature>
<feature type="region of interest" description="Disordered" evidence="1">
    <location>
        <begin position="214"/>
        <end position="241"/>
    </location>
</feature>
<proteinExistence type="predicted"/>
<dbReference type="InterPro" id="IPR002477">
    <property type="entry name" value="Peptidoglycan-bd-like"/>
</dbReference>
<dbReference type="GO" id="GO:1990281">
    <property type="term" value="C:efflux pump complex"/>
    <property type="evidence" value="ECO:0007669"/>
    <property type="project" value="TreeGrafter"/>
</dbReference>
<dbReference type="Pfam" id="PF01471">
    <property type="entry name" value="PG_binding_1"/>
    <property type="match status" value="1"/>
</dbReference>
<dbReference type="RefSeq" id="WP_112439095.1">
    <property type="nucleotide sequence ID" value="NZ_CBDRHE010000016.1"/>
</dbReference>
<sequence>MSPLRSGPAGRSKQVAVIVGVVAAVGVGGWFTGLQMQSPADAAAAHQPPKAGPVTVAVARQKLTATVVAQGAVEFGAPQSVSLSGPVGAPGEEETAQRVTKLPTEGETLREGSVLMQVSGRPVFVLRGSVPMYRSLGPGGSGDDVRQLQSALRRIGHDPGAVSGNYREGTAAAVGRWYESKGYEPRSPGAADQQQRADLEAAVSRAQLELVQLQSGGGGSASAGDDKDGGTAAAPGSAETEALQLRSARQQLDQANAALNAFRATYGTKVPAGEVVFLPDLPVRVDKVKVKLGDSLDGEVATVTSSDVVVQATVPGADGATLREGMEARIEALDGREVRGVVSRVGGAGAGPADDPAGDASGDGGKAGTDEEPAGDSAADDGSAPADPSAPVAFEISVPDPGPLRNQSGGTAKVTIEVGASKGTVLVVPVAALRTSTDGNARVHVRRDGRTVTVPVTVGLAAAGLVEVTPDSGSLDEGDQVVVGQ</sequence>
<feature type="region of interest" description="Disordered" evidence="1">
    <location>
        <begin position="344"/>
        <end position="392"/>
    </location>
</feature>
<dbReference type="Gene3D" id="2.40.30.170">
    <property type="match status" value="1"/>
</dbReference>
<name>A0A2Z4IZQ9_9ACTN</name>
<feature type="compositionally biased region" description="Low complexity" evidence="1">
    <location>
        <begin position="375"/>
        <end position="391"/>
    </location>
</feature>
<dbReference type="AlphaFoldDB" id="A0A2Z4IZQ9"/>
<dbReference type="Gene3D" id="2.40.420.20">
    <property type="match status" value="1"/>
</dbReference>